<sequence>MSRAKILVILLLGLASQFLQAKEWSANDIPMVHLKDARKYVCDPEGIMSPDMKDSTDFYIHQLEKETGIQTVYVIVSRVLNGDVFRVAQDIGNRQGVGDKKTNRGLVVVVSVDDKKYFIAPGEGLEADLTDLECDLIGRECIVKNMRQDNADRALLSTAKTIYFKFKTGKILLQDTDDADGSDAYAIVVIIIVAGWLIWAFYGKNNGGKGGPHGRGGGGFGPMIWGNPGHLNDRHFGGGFSGGGSFGGGSFGGGGAGGGW</sequence>
<dbReference type="EMBL" id="SDIK01000001">
    <property type="protein sequence ID" value="TXJ63485.1"/>
    <property type="molecule type" value="Genomic_DNA"/>
</dbReference>
<keyword evidence="1" id="KW-1133">Transmembrane helix</keyword>
<dbReference type="InterPro" id="IPR007621">
    <property type="entry name" value="TPM_dom"/>
</dbReference>
<evidence type="ECO:0000256" key="2">
    <source>
        <dbReference type="SAM" id="SignalP"/>
    </source>
</evidence>
<keyword evidence="5" id="KW-1185">Reference proteome</keyword>
<dbReference type="PANTHER" id="PTHR30373">
    <property type="entry name" value="UPF0603 PROTEIN YGCG"/>
    <property type="match status" value="1"/>
</dbReference>
<comment type="caution">
    <text evidence="4">The sequence shown here is derived from an EMBL/GenBank/DDBJ whole genome shotgun (WGS) entry which is preliminary data.</text>
</comment>
<feature type="chain" id="PRO_5022935158" evidence="2">
    <location>
        <begin position="22"/>
        <end position="260"/>
    </location>
</feature>
<dbReference type="Gene3D" id="3.10.310.50">
    <property type="match status" value="1"/>
</dbReference>
<dbReference type="OrthoDB" id="9810918at2"/>
<evidence type="ECO:0000259" key="3">
    <source>
        <dbReference type="Pfam" id="PF04536"/>
    </source>
</evidence>
<keyword evidence="2" id="KW-0732">Signal</keyword>
<feature type="transmembrane region" description="Helical" evidence="1">
    <location>
        <begin position="184"/>
        <end position="202"/>
    </location>
</feature>
<keyword evidence="1" id="KW-0812">Transmembrane</keyword>
<name>A0A5C8GMI1_9BACT</name>
<proteinExistence type="predicted"/>
<dbReference type="AlphaFoldDB" id="A0A5C8GMI1"/>
<dbReference type="Proteomes" id="UP000321612">
    <property type="component" value="Unassembled WGS sequence"/>
</dbReference>
<evidence type="ECO:0000313" key="4">
    <source>
        <dbReference type="EMBL" id="TXJ63485.1"/>
    </source>
</evidence>
<organism evidence="4 5">
    <name type="scientific">Prevotella brunnea</name>
    <dbReference type="NCBI Taxonomy" id="2508867"/>
    <lineage>
        <taxon>Bacteria</taxon>
        <taxon>Pseudomonadati</taxon>
        <taxon>Bacteroidota</taxon>
        <taxon>Bacteroidia</taxon>
        <taxon>Bacteroidales</taxon>
        <taxon>Prevotellaceae</taxon>
        <taxon>Prevotella</taxon>
    </lineage>
</organism>
<reference evidence="5" key="1">
    <citation type="submission" date="2019-05" db="EMBL/GenBank/DDBJ databases">
        <title>Prevotella brunnea sp. nov., isolated from a wound of a patient.</title>
        <authorList>
            <person name="Buhl M."/>
        </authorList>
    </citation>
    <scope>NUCLEOTIDE SEQUENCE [LARGE SCALE GENOMIC DNA]</scope>
    <source>
        <strain evidence="5">A2672</strain>
    </source>
</reference>
<evidence type="ECO:0000313" key="5">
    <source>
        <dbReference type="Proteomes" id="UP000321612"/>
    </source>
</evidence>
<feature type="domain" description="TPM" evidence="3">
    <location>
        <begin position="41"/>
        <end position="162"/>
    </location>
</feature>
<accession>A0A5C8GMI1</accession>
<feature type="signal peptide" evidence="2">
    <location>
        <begin position="1"/>
        <end position="21"/>
    </location>
</feature>
<gene>
    <name evidence="4" type="ORF">ETF27_00070</name>
</gene>
<dbReference type="RefSeq" id="WP_147785289.1">
    <property type="nucleotide sequence ID" value="NZ_SDIK01000001.1"/>
</dbReference>
<protein>
    <submittedName>
        <fullName evidence="4">TPM domain-containing protein</fullName>
    </submittedName>
</protein>
<evidence type="ECO:0000256" key="1">
    <source>
        <dbReference type="SAM" id="Phobius"/>
    </source>
</evidence>
<dbReference type="Pfam" id="PF04536">
    <property type="entry name" value="TPM_phosphatase"/>
    <property type="match status" value="1"/>
</dbReference>
<keyword evidence="1" id="KW-0472">Membrane</keyword>
<dbReference type="PANTHER" id="PTHR30373:SF2">
    <property type="entry name" value="UPF0603 PROTEIN YGCG"/>
    <property type="match status" value="1"/>
</dbReference>